<keyword evidence="3" id="KW-0804">Transcription</keyword>
<dbReference type="NCBIfam" id="TIGR02999">
    <property type="entry name" value="Sig-70_X6"/>
    <property type="match status" value="1"/>
</dbReference>
<dbReference type="InterPro" id="IPR036388">
    <property type="entry name" value="WH-like_DNA-bd_sf"/>
</dbReference>
<dbReference type="InterPro" id="IPR039425">
    <property type="entry name" value="RNA_pol_sigma-70-like"/>
</dbReference>
<dbReference type="EMBL" id="JAGQHR010000549">
    <property type="protein sequence ID" value="MCA9729025.1"/>
    <property type="molecule type" value="Genomic_DNA"/>
</dbReference>
<dbReference type="Proteomes" id="UP000697710">
    <property type="component" value="Unassembled WGS sequence"/>
</dbReference>
<evidence type="ECO:0000256" key="1">
    <source>
        <dbReference type="ARBA" id="ARBA00023015"/>
    </source>
</evidence>
<dbReference type="AlphaFoldDB" id="A0A956RQI2"/>
<evidence type="ECO:0000256" key="3">
    <source>
        <dbReference type="ARBA" id="ARBA00023163"/>
    </source>
</evidence>
<gene>
    <name evidence="5" type="ORF">KC729_15140</name>
</gene>
<dbReference type="InterPro" id="IPR014284">
    <property type="entry name" value="RNA_pol_sigma-70_dom"/>
</dbReference>
<comment type="caution">
    <text evidence="5">The sequence shown here is derived from an EMBL/GenBank/DDBJ whole genome shotgun (WGS) entry which is preliminary data.</text>
</comment>
<dbReference type="GO" id="GO:0006352">
    <property type="term" value="P:DNA-templated transcription initiation"/>
    <property type="evidence" value="ECO:0007669"/>
    <property type="project" value="InterPro"/>
</dbReference>
<name>A0A956RQI2_UNCEI</name>
<feature type="domain" description="RNA polymerase sigma-70 ECF-like HTH" evidence="4">
    <location>
        <begin position="5"/>
        <end position="184"/>
    </location>
</feature>
<dbReference type="InterPro" id="IPR053812">
    <property type="entry name" value="HTH_Sigma70_ECF-like"/>
</dbReference>
<accession>A0A956RQI2</accession>
<protein>
    <submittedName>
        <fullName evidence="5">Sigma-70 family RNA polymerase sigma factor</fullName>
    </submittedName>
</protein>
<evidence type="ECO:0000313" key="6">
    <source>
        <dbReference type="Proteomes" id="UP000697710"/>
    </source>
</evidence>
<evidence type="ECO:0000313" key="5">
    <source>
        <dbReference type="EMBL" id="MCA9729025.1"/>
    </source>
</evidence>
<evidence type="ECO:0000256" key="2">
    <source>
        <dbReference type="ARBA" id="ARBA00023082"/>
    </source>
</evidence>
<proteinExistence type="predicted"/>
<reference evidence="5" key="1">
    <citation type="submission" date="2020-04" db="EMBL/GenBank/DDBJ databases">
        <authorList>
            <person name="Zhang T."/>
        </authorList>
    </citation>
    <scope>NUCLEOTIDE SEQUENCE</scope>
    <source>
        <strain evidence="5">HKST-UBA01</strain>
    </source>
</reference>
<keyword evidence="1" id="KW-0805">Transcription regulation</keyword>
<dbReference type="PANTHER" id="PTHR43133">
    <property type="entry name" value="RNA POLYMERASE ECF-TYPE SIGMA FACTO"/>
    <property type="match status" value="1"/>
</dbReference>
<sequence>MNGSGDVTQLLMAHRAGNGEALDRLLPLVYADLRRIARAHVAKGPISNTLQPTALINEAYLRLIDQTKVQWEDRQHFLAVCARAMRQIVISNARKNSAAKRGGGRANVAWDDALSPGDGKSDWLLRLDRALEALGEQEQRLARVVECRYFAGFTEEETAHALGSSLRTVQRDWKRAQAWLRIELGDEGGGPGPAGNS</sequence>
<reference evidence="5" key="2">
    <citation type="journal article" date="2021" name="Microbiome">
        <title>Successional dynamics and alternative stable states in a saline activated sludge microbial community over 9 years.</title>
        <authorList>
            <person name="Wang Y."/>
            <person name="Ye J."/>
            <person name="Ju F."/>
            <person name="Liu L."/>
            <person name="Boyd J.A."/>
            <person name="Deng Y."/>
            <person name="Parks D.H."/>
            <person name="Jiang X."/>
            <person name="Yin X."/>
            <person name="Woodcroft B.J."/>
            <person name="Tyson G.W."/>
            <person name="Hugenholtz P."/>
            <person name="Polz M.F."/>
            <person name="Zhang T."/>
        </authorList>
    </citation>
    <scope>NUCLEOTIDE SEQUENCE</scope>
    <source>
        <strain evidence="5">HKST-UBA01</strain>
    </source>
</reference>
<dbReference type="InterPro" id="IPR011517">
    <property type="entry name" value="RNA_pol_sigma70_ECF-like"/>
</dbReference>
<organism evidence="5 6">
    <name type="scientific">Eiseniibacteriota bacterium</name>
    <dbReference type="NCBI Taxonomy" id="2212470"/>
    <lineage>
        <taxon>Bacteria</taxon>
        <taxon>Candidatus Eiseniibacteriota</taxon>
    </lineage>
</organism>
<dbReference type="NCBIfam" id="TIGR02937">
    <property type="entry name" value="sigma70-ECF"/>
    <property type="match status" value="1"/>
</dbReference>
<dbReference type="Gene3D" id="1.10.10.10">
    <property type="entry name" value="Winged helix-like DNA-binding domain superfamily/Winged helix DNA-binding domain"/>
    <property type="match status" value="1"/>
</dbReference>
<evidence type="ECO:0000259" key="4">
    <source>
        <dbReference type="Pfam" id="PF07638"/>
    </source>
</evidence>
<keyword evidence="2" id="KW-0731">Sigma factor</keyword>
<dbReference type="PANTHER" id="PTHR43133:SF39">
    <property type="entry name" value="SIMILAR TO RNA POLYMERASE SIGMA-E FACTOR"/>
    <property type="match status" value="1"/>
</dbReference>
<dbReference type="InterPro" id="IPR013324">
    <property type="entry name" value="RNA_pol_sigma_r3/r4-like"/>
</dbReference>
<dbReference type="SUPFAM" id="SSF88659">
    <property type="entry name" value="Sigma3 and sigma4 domains of RNA polymerase sigma factors"/>
    <property type="match status" value="1"/>
</dbReference>
<dbReference type="Pfam" id="PF07638">
    <property type="entry name" value="Sigma70_ECF"/>
    <property type="match status" value="1"/>
</dbReference>
<dbReference type="GO" id="GO:0016987">
    <property type="term" value="F:sigma factor activity"/>
    <property type="evidence" value="ECO:0007669"/>
    <property type="project" value="UniProtKB-KW"/>
</dbReference>